<feature type="domain" description="NAB co-repressor" evidence="11">
    <location>
        <begin position="334"/>
        <end position="461"/>
    </location>
</feature>
<dbReference type="Pfam" id="PF04904">
    <property type="entry name" value="SAM_NCD1"/>
    <property type="match status" value="1"/>
</dbReference>
<evidence type="ECO:0000259" key="10">
    <source>
        <dbReference type="Pfam" id="PF04904"/>
    </source>
</evidence>
<feature type="region of interest" description="Disordered" evidence="8">
    <location>
        <begin position="606"/>
        <end position="658"/>
    </location>
</feature>
<dbReference type="EMBL" id="JAGKHQ010000012">
    <property type="protein sequence ID" value="KAG7501501.1"/>
    <property type="molecule type" value="Genomic_DNA"/>
</dbReference>
<gene>
    <name evidence="12" type="ORF">JOB18_000837</name>
</gene>
<evidence type="ECO:0000313" key="13">
    <source>
        <dbReference type="Proteomes" id="UP000693946"/>
    </source>
</evidence>
<sequence length="658" mass="73659">MVDAFQIFFLPNAVSPAKCGAKQSQQGGKVTDVSLQATYSTDAPTPGDLCQTLTCGRDDEDVPSRRRITRFGCGRAVERTTLARVVKWNMVINELLNFIYGPLRTRDMRWLGVKSTIFKHGVLGGRSRQEKERTTRTRGGPKGAKNSPGMAAVLPRTLGELQLYRILQRANLLYYYEAFIQQGGDDVQQLCEAGEEEFLEIMALVGMASKPLHVRRLQKALRDWVTNPAIFNQPLTSLPVCSIPVYKLPEGSPTLLSAQDRANTASVKIPKAVAATCSDPGKLDVARDKVSAGSPLQGSSEGRFWSGHSNDSEHSLSPSDLGSPSSPRDALEALDAAAVQSVLECVDRMAPGLPKTDLAEVKEQLKNNKKLAKMIGHIFEMSDDDPRREEEIRKYSAIYGRFDSKRRDGKHLTLHELTVNEAAAQLCMRDMALLTRRDELFGLARQISREVTYKYTYRTSKSRCGDRDEPSPKRIKTEENFFDIQEALQAIHMRQEMLREQLACAKLKGEEMVGRNLQMQLERLLARQMEILQDAAVQERLQALDWRIPPAALKYLNDAQNTNGAAADASRDNQDDRPINLRVVSQNMQEGELPLGKQLANELKRHHNHNNNNNNHNHNNHNHNTDETKTPATENGTSQRVPSNTEKKTIKSEPEDST</sequence>
<reference evidence="12 13" key="1">
    <citation type="journal article" date="2021" name="Sci. Rep.">
        <title>Chromosome anchoring in Senegalese sole (Solea senegalensis) reveals sex-associated markers and genome rearrangements in flatfish.</title>
        <authorList>
            <person name="Guerrero-Cozar I."/>
            <person name="Gomez-Garrido J."/>
            <person name="Berbel C."/>
            <person name="Martinez-Blanch J.F."/>
            <person name="Alioto T."/>
            <person name="Claros M.G."/>
            <person name="Gagnaire P.A."/>
            <person name="Manchado M."/>
        </authorList>
    </citation>
    <scope>NUCLEOTIDE SEQUENCE [LARGE SCALE GENOMIC DNA]</scope>
    <source>
        <strain evidence="12">Sse05_10M</strain>
    </source>
</reference>
<dbReference type="GO" id="GO:0003712">
    <property type="term" value="F:transcription coregulator activity"/>
    <property type="evidence" value="ECO:0007669"/>
    <property type="project" value="InterPro"/>
</dbReference>
<protein>
    <submittedName>
        <fullName evidence="12">NGFI-A-binding protein 1</fullName>
    </submittedName>
</protein>
<comment type="caution">
    <text evidence="12">The sequence shown here is derived from an EMBL/GenBank/DDBJ whole genome shotgun (WGS) entry which is preliminary data.</text>
</comment>
<comment type="subunit">
    <text evidence="3">Homomultimers may associate with EGR1 bound to DNA.</text>
</comment>
<dbReference type="GO" id="GO:0045892">
    <property type="term" value="P:negative regulation of DNA-templated transcription"/>
    <property type="evidence" value="ECO:0007669"/>
    <property type="project" value="InterPro"/>
</dbReference>
<dbReference type="GO" id="GO:0005634">
    <property type="term" value="C:nucleus"/>
    <property type="evidence" value="ECO:0007669"/>
    <property type="project" value="UniProtKB-SubCell"/>
</dbReference>
<dbReference type="InterPro" id="IPR006986">
    <property type="entry name" value="Nab1_C"/>
</dbReference>
<dbReference type="InterPro" id="IPR039040">
    <property type="entry name" value="NAB_fam"/>
</dbReference>
<accession>A0AAV6R7U7</accession>
<keyword evidence="13" id="KW-1185">Reference proteome</keyword>
<keyword evidence="5" id="KW-0805">Transcription regulation</keyword>
<feature type="domain" description="Nab1 C-terminal" evidence="9">
    <location>
        <begin position="465"/>
        <end position="657"/>
    </location>
</feature>
<evidence type="ECO:0000259" key="9">
    <source>
        <dbReference type="Pfam" id="PF04902"/>
    </source>
</evidence>
<feature type="compositionally biased region" description="Polar residues" evidence="8">
    <location>
        <begin position="630"/>
        <end position="644"/>
    </location>
</feature>
<organism evidence="12 13">
    <name type="scientific">Solea senegalensis</name>
    <name type="common">Senegalese sole</name>
    <dbReference type="NCBI Taxonomy" id="28829"/>
    <lineage>
        <taxon>Eukaryota</taxon>
        <taxon>Metazoa</taxon>
        <taxon>Chordata</taxon>
        <taxon>Craniata</taxon>
        <taxon>Vertebrata</taxon>
        <taxon>Euteleostomi</taxon>
        <taxon>Actinopterygii</taxon>
        <taxon>Neopterygii</taxon>
        <taxon>Teleostei</taxon>
        <taxon>Neoteleostei</taxon>
        <taxon>Acanthomorphata</taxon>
        <taxon>Carangaria</taxon>
        <taxon>Pleuronectiformes</taxon>
        <taxon>Pleuronectoidei</taxon>
        <taxon>Soleidae</taxon>
        <taxon>Solea</taxon>
    </lineage>
</organism>
<dbReference type="PANTHER" id="PTHR12623">
    <property type="entry name" value="NGFI-A BINDING PROTEIN"/>
    <property type="match status" value="1"/>
</dbReference>
<dbReference type="InterPro" id="IPR006988">
    <property type="entry name" value="Nab_N"/>
</dbReference>
<evidence type="ECO:0000256" key="5">
    <source>
        <dbReference type="ARBA" id="ARBA00023015"/>
    </source>
</evidence>
<feature type="domain" description="Nab N-terminal" evidence="10">
    <location>
        <begin position="155"/>
        <end position="232"/>
    </location>
</feature>
<name>A0AAV6R7U7_SOLSE</name>
<comment type="subcellular location">
    <subcellularLocation>
        <location evidence="1">Nucleus</location>
    </subcellularLocation>
</comment>
<dbReference type="Proteomes" id="UP000693946">
    <property type="component" value="Linkage Group LG2"/>
</dbReference>
<evidence type="ECO:0000256" key="2">
    <source>
        <dbReference type="ARBA" id="ARBA00008864"/>
    </source>
</evidence>
<feature type="region of interest" description="Disordered" evidence="8">
    <location>
        <begin position="286"/>
        <end position="328"/>
    </location>
</feature>
<evidence type="ECO:0000256" key="7">
    <source>
        <dbReference type="ARBA" id="ARBA00023242"/>
    </source>
</evidence>
<keyword evidence="6" id="KW-0804">Transcription</keyword>
<feature type="compositionally biased region" description="Basic and acidic residues" evidence="8">
    <location>
        <begin position="645"/>
        <end position="658"/>
    </location>
</feature>
<dbReference type="PANTHER" id="PTHR12623:SF9">
    <property type="entry name" value="NGFI-A-BINDING PROTEIN 1"/>
    <property type="match status" value="1"/>
</dbReference>
<dbReference type="AlphaFoldDB" id="A0AAV6R7U7"/>
<proteinExistence type="inferred from homology"/>
<comment type="similarity">
    <text evidence="2">Belongs to the NAB family.</text>
</comment>
<keyword evidence="7" id="KW-0539">Nucleus</keyword>
<dbReference type="FunFam" id="1.20.120.2010:FF:000001">
    <property type="entry name" value="NGFI-A-binding protein 1 isoform X1"/>
    <property type="match status" value="1"/>
</dbReference>
<keyword evidence="4" id="KW-0678">Repressor</keyword>
<dbReference type="Pfam" id="PF04905">
    <property type="entry name" value="NCD2"/>
    <property type="match status" value="1"/>
</dbReference>
<evidence type="ECO:0000256" key="8">
    <source>
        <dbReference type="SAM" id="MobiDB-lite"/>
    </source>
</evidence>
<feature type="compositionally biased region" description="Low complexity" evidence="8">
    <location>
        <begin position="315"/>
        <end position="327"/>
    </location>
</feature>
<evidence type="ECO:0000256" key="4">
    <source>
        <dbReference type="ARBA" id="ARBA00022491"/>
    </source>
</evidence>
<dbReference type="Pfam" id="PF04902">
    <property type="entry name" value="Nab1"/>
    <property type="match status" value="1"/>
</dbReference>
<evidence type="ECO:0000256" key="3">
    <source>
        <dbReference type="ARBA" id="ARBA00011364"/>
    </source>
</evidence>
<feature type="region of interest" description="Disordered" evidence="8">
    <location>
        <begin position="124"/>
        <end position="149"/>
    </location>
</feature>
<evidence type="ECO:0000313" key="12">
    <source>
        <dbReference type="EMBL" id="KAG7501501.1"/>
    </source>
</evidence>
<evidence type="ECO:0000256" key="1">
    <source>
        <dbReference type="ARBA" id="ARBA00004123"/>
    </source>
</evidence>
<evidence type="ECO:0000259" key="11">
    <source>
        <dbReference type="Pfam" id="PF04905"/>
    </source>
</evidence>
<evidence type="ECO:0000256" key="6">
    <source>
        <dbReference type="ARBA" id="ARBA00023163"/>
    </source>
</evidence>
<dbReference type="InterPro" id="IPR006989">
    <property type="entry name" value="NAB_co-repressor_dom"/>
</dbReference>